<keyword evidence="5 7" id="KW-0456">Lyase</keyword>
<evidence type="ECO:0000256" key="7">
    <source>
        <dbReference type="HAMAP-Rule" id="MF_02065"/>
    </source>
</evidence>
<dbReference type="CDD" id="cd08010">
    <property type="entry name" value="MltG_like"/>
    <property type="match status" value="1"/>
</dbReference>
<feature type="site" description="Important for catalytic activity" evidence="7">
    <location>
        <position position="256"/>
    </location>
</feature>
<comment type="catalytic activity">
    <reaction evidence="7">
        <text>a peptidoglycan chain = a peptidoglycan chain with N-acetyl-1,6-anhydromuramyl-[peptide] at the reducing end + a peptidoglycan chain with N-acetylglucosamine at the non-reducing end.</text>
        <dbReference type="EC" id="4.2.2.29"/>
    </reaction>
</comment>
<dbReference type="PANTHER" id="PTHR30518">
    <property type="entry name" value="ENDOLYTIC MUREIN TRANSGLYCOSYLASE"/>
    <property type="match status" value="1"/>
</dbReference>
<comment type="subcellular location">
    <subcellularLocation>
        <location evidence="7">Cell membrane</location>
        <topology evidence="7">Single-pass membrane protein</topology>
    </subcellularLocation>
</comment>
<dbReference type="Gene3D" id="3.30.160.60">
    <property type="entry name" value="Classic Zinc Finger"/>
    <property type="match status" value="1"/>
</dbReference>
<dbReference type="GO" id="GO:0071555">
    <property type="term" value="P:cell wall organization"/>
    <property type="evidence" value="ECO:0007669"/>
    <property type="project" value="UniProtKB-KW"/>
</dbReference>
<comment type="caution">
    <text evidence="8">The sequence shown here is derived from an EMBL/GenBank/DDBJ whole genome shotgun (WGS) entry which is preliminary data.</text>
</comment>
<evidence type="ECO:0000256" key="6">
    <source>
        <dbReference type="ARBA" id="ARBA00023316"/>
    </source>
</evidence>
<proteinExistence type="inferred from homology"/>
<evidence type="ECO:0000313" key="9">
    <source>
        <dbReference type="Proteomes" id="UP000005481"/>
    </source>
</evidence>
<keyword evidence="6 7" id="KW-0961">Cell wall biogenesis/degradation</keyword>
<dbReference type="HOGENOM" id="CLU_025574_2_2_9"/>
<dbReference type="Gene3D" id="3.30.1490.480">
    <property type="entry name" value="Endolytic murein transglycosylase"/>
    <property type="match status" value="1"/>
</dbReference>
<sequence>MEKYTKSDEVTINTAGTEHTGAARKNNNVLTQDKNVPSREARTVKFIVGILAVALLACGCFYFLPPFWKAYKSSYIEVKADMTGAEIADELYAEELVSNPLLFRAVLALTGQAGELKRGEYTIHSTMSLHQIVAKLTSGDSEAYRLVVPEGYTVRQIAKAVAENTNISEEEFLIAANKAELLYPYMKGNRQVTFVTEGFLFPDTYYPHFDGTADDLVVMMLKNFDDRLDTAMRNRIGAGNFSVYQAVTLASVVEKEAKYDRDRPLIASVFLNRLKRHMKLQSDASVSYAMGSHKYEYNLDEIAYDSPYNTYLHEGLPPGPIGNPGMKSIYAVLDAPETSYLYFVADKEGHNYFSVTYEEHMDNVHKYMP</sequence>
<feature type="transmembrane region" description="Helical" evidence="7">
    <location>
        <begin position="46"/>
        <end position="64"/>
    </location>
</feature>
<dbReference type="GO" id="GO:0009252">
    <property type="term" value="P:peptidoglycan biosynthetic process"/>
    <property type="evidence" value="ECO:0007669"/>
    <property type="project" value="UniProtKB-UniRule"/>
</dbReference>
<dbReference type="Pfam" id="PF02618">
    <property type="entry name" value="YceG"/>
    <property type="match status" value="1"/>
</dbReference>
<dbReference type="PANTHER" id="PTHR30518:SF2">
    <property type="entry name" value="ENDOLYTIC MUREIN TRANSGLYCOSYLASE"/>
    <property type="match status" value="1"/>
</dbReference>
<comment type="function">
    <text evidence="7">Functions as a peptidoglycan terminase that cleaves nascent peptidoglycan strands endolytically to terminate their elongation.</text>
</comment>
<evidence type="ECO:0000256" key="2">
    <source>
        <dbReference type="ARBA" id="ARBA00022692"/>
    </source>
</evidence>
<organism evidence="8 9">
    <name type="scientific">Anaeroglobus geminatus F0357</name>
    <dbReference type="NCBI Taxonomy" id="861450"/>
    <lineage>
        <taxon>Bacteria</taxon>
        <taxon>Bacillati</taxon>
        <taxon>Bacillota</taxon>
        <taxon>Negativicutes</taxon>
        <taxon>Veillonellales</taxon>
        <taxon>Veillonellaceae</taxon>
        <taxon>Anaeroglobus</taxon>
    </lineage>
</organism>
<dbReference type="Proteomes" id="UP000005481">
    <property type="component" value="Unassembled WGS sequence"/>
</dbReference>
<dbReference type="NCBIfam" id="TIGR00247">
    <property type="entry name" value="endolytic transglycosylase MltG"/>
    <property type="match status" value="1"/>
</dbReference>
<gene>
    <name evidence="7" type="primary">mltG</name>
    <name evidence="8" type="ORF">HMPREF0080_00996</name>
</gene>
<evidence type="ECO:0000256" key="5">
    <source>
        <dbReference type="ARBA" id="ARBA00023239"/>
    </source>
</evidence>
<dbReference type="PATRIC" id="fig|861450.3.peg.931"/>
<protein>
    <recommendedName>
        <fullName evidence="7">Endolytic murein transglycosylase</fullName>
        <ecNumber evidence="7">4.2.2.29</ecNumber>
    </recommendedName>
    <alternativeName>
        <fullName evidence="7">Peptidoglycan lytic transglycosylase</fullName>
    </alternativeName>
    <alternativeName>
        <fullName evidence="7">Peptidoglycan polymerization terminase</fullName>
    </alternativeName>
</protein>
<dbReference type="OrthoDB" id="9814591at2"/>
<name>G9YH69_9FIRM</name>
<evidence type="ECO:0000256" key="1">
    <source>
        <dbReference type="ARBA" id="ARBA00022475"/>
    </source>
</evidence>
<dbReference type="RefSeq" id="WP_006789978.1">
    <property type="nucleotide sequence ID" value="NZ_JH417584.1"/>
</dbReference>
<dbReference type="AlphaFoldDB" id="G9YH69"/>
<dbReference type="GO" id="GO:0005886">
    <property type="term" value="C:plasma membrane"/>
    <property type="evidence" value="ECO:0007669"/>
    <property type="project" value="UniProtKB-SubCell"/>
</dbReference>
<accession>G9YH69</accession>
<dbReference type="HAMAP" id="MF_02065">
    <property type="entry name" value="MltG"/>
    <property type="match status" value="1"/>
</dbReference>
<dbReference type="InterPro" id="IPR003770">
    <property type="entry name" value="MLTG-like"/>
</dbReference>
<dbReference type="EC" id="4.2.2.29" evidence="7"/>
<keyword evidence="4 7" id="KW-0472">Membrane</keyword>
<dbReference type="GO" id="GO:0008932">
    <property type="term" value="F:lytic endotransglycosylase activity"/>
    <property type="evidence" value="ECO:0007669"/>
    <property type="project" value="UniProtKB-UniRule"/>
</dbReference>
<dbReference type="STRING" id="861450.HMPREF0080_00996"/>
<dbReference type="EMBL" id="AGCJ01000038">
    <property type="protein sequence ID" value="EHM41124.1"/>
    <property type="molecule type" value="Genomic_DNA"/>
</dbReference>
<keyword evidence="1 7" id="KW-1003">Cell membrane</keyword>
<dbReference type="eggNOG" id="COG1559">
    <property type="taxonomic scope" value="Bacteria"/>
</dbReference>
<evidence type="ECO:0000313" key="8">
    <source>
        <dbReference type="EMBL" id="EHM41124.1"/>
    </source>
</evidence>
<keyword evidence="9" id="KW-1185">Reference proteome</keyword>
<evidence type="ECO:0000256" key="4">
    <source>
        <dbReference type="ARBA" id="ARBA00023136"/>
    </source>
</evidence>
<reference evidence="8 9" key="1">
    <citation type="submission" date="2011-08" db="EMBL/GenBank/DDBJ databases">
        <authorList>
            <person name="Weinstock G."/>
            <person name="Sodergren E."/>
            <person name="Clifton S."/>
            <person name="Fulton L."/>
            <person name="Fulton B."/>
            <person name="Courtney L."/>
            <person name="Fronick C."/>
            <person name="Harrison M."/>
            <person name="Strong C."/>
            <person name="Farmer C."/>
            <person name="Delahaunty K."/>
            <person name="Markovic C."/>
            <person name="Hall O."/>
            <person name="Minx P."/>
            <person name="Tomlinson C."/>
            <person name="Mitreva M."/>
            <person name="Hou S."/>
            <person name="Chen J."/>
            <person name="Wollam A."/>
            <person name="Pepin K.H."/>
            <person name="Johnson M."/>
            <person name="Bhonagiri V."/>
            <person name="Zhang X."/>
            <person name="Suruliraj S."/>
            <person name="Warren W."/>
            <person name="Chinwalla A."/>
            <person name="Mardis E.R."/>
            <person name="Wilson R.K."/>
        </authorList>
    </citation>
    <scope>NUCLEOTIDE SEQUENCE [LARGE SCALE GENOMIC DNA]</scope>
    <source>
        <strain evidence="8 9">F0357</strain>
    </source>
</reference>
<evidence type="ECO:0000256" key="3">
    <source>
        <dbReference type="ARBA" id="ARBA00022989"/>
    </source>
</evidence>
<keyword evidence="2 7" id="KW-0812">Transmembrane</keyword>
<keyword evidence="3 7" id="KW-1133">Transmembrane helix</keyword>
<comment type="similarity">
    <text evidence="7">Belongs to the transglycosylase MltG family.</text>
</comment>